<keyword evidence="4" id="KW-1185">Reference proteome</keyword>
<keyword evidence="2" id="KW-1133">Transmembrane helix</keyword>
<proteinExistence type="predicted"/>
<protein>
    <recommendedName>
        <fullName evidence="5">Integral membrane protein</fullName>
    </recommendedName>
</protein>
<reference evidence="4" key="1">
    <citation type="journal article" date="2023" name="bioRxiv">
        <title>Complete genome of the Medicago anthracnose fungus, Colletotrichum destructivum, reveals a mini-chromosome-like region within a core chromosome.</title>
        <authorList>
            <person name="Lapalu N."/>
            <person name="Simon A."/>
            <person name="Lu A."/>
            <person name="Plaumann P.-L."/>
            <person name="Amselem J."/>
            <person name="Pigne S."/>
            <person name="Auger A."/>
            <person name="Koch C."/>
            <person name="Dallery J.-F."/>
            <person name="O'Connell R.J."/>
        </authorList>
    </citation>
    <scope>NUCLEOTIDE SEQUENCE [LARGE SCALE GENOMIC DNA]</scope>
    <source>
        <strain evidence="4">CBS 520.97</strain>
    </source>
</reference>
<evidence type="ECO:0000313" key="3">
    <source>
        <dbReference type="EMBL" id="WQF85873.1"/>
    </source>
</evidence>
<dbReference type="GeneID" id="87947387"/>
<accession>A0AAX4IRN6</accession>
<evidence type="ECO:0000256" key="1">
    <source>
        <dbReference type="SAM" id="MobiDB-lite"/>
    </source>
</evidence>
<dbReference type="KEGG" id="cdet:87947387"/>
<feature type="transmembrane region" description="Helical" evidence="2">
    <location>
        <begin position="6"/>
        <end position="29"/>
    </location>
</feature>
<evidence type="ECO:0008006" key="5">
    <source>
        <dbReference type="Google" id="ProtNLM"/>
    </source>
</evidence>
<organism evidence="3 4">
    <name type="scientific">Colletotrichum destructivum</name>
    <dbReference type="NCBI Taxonomy" id="34406"/>
    <lineage>
        <taxon>Eukaryota</taxon>
        <taxon>Fungi</taxon>
        <taxon>Dikarya</taxon>
        <taxon>Ascomycota</taxon>
        <taxon>Pezizomycotina</taxon>
        <taxon>Sordariomycetes</taxon>
        <taxon>Hypocreomycetidae</taxon>
        <taxon>Glomerellales</taxon>
        <taxon>Glomerellaceae</taxon>
        <taxon>Colletotrichum</taxon>
        <taxon>Colletotrichum destructivum species complex</taxon>
    </lineage>
</organism>
<keyword evidence="2" id="KW-0472">Membrane</keyword>
<feature type="region of interest" description="Disordered" evidence="1">
    <location>
        <begin position="43"/>
        <end position="79"/>
    </location>
</feature>
<dbReference type="EMBL" id="CP137311">
    <property type="protein sequence ID" value="WQF85873.1"/>
    <property type="molecule type" value="Genomic_DNA"/>
</dbReference>
<sequence>MEIPQPVLKAVAVALSIGILIELVVLANISSWYRENRMSWKPDTGRAVAADDDDDDGETRQESLPSQRDTRMPPVDHTI</sequence>
<gene>
    <name evidence="3" type="ORF">CDEST_10887</name>
</gene>
<dbReference type="RefSeq" id="XP_062783094.1">
    <property type="nucleotide sequence ID" value="XM_062927043.1"/>
</dbReference>
<dbReference type="Proteomes" id="UP001322277">
    <property type="component" value="Chromosome 7"/>
</dbReference>
<name>A0AAX4IRN6_9PEZI</name>
<evidence type="ECO:0000256" key="2">
    <source>
        <dbReference type="SAM" id="Phobius"/>
    </source>
</evidence>
<keyword evidence="2" id="KW-0812">Transmembrane</keyword>
<dbReference type="AlphaFoldDB" id="A0AAX4IRN6"/>
<evidence type="ECO:0000313" key="4">
    <source>
        <dbReference type="Proteomes" id="UP001322277"/>
    </source>
</evidence>